<accession>A0A9P4JND2</accession>
<comment type="caution">
    <text evidence="1">The sequence shown here is derived from an EMBL/GenBank/DDBJ whole genome shotgun (WGS) entry which is preliminary data.</text>
</comment>
<keyword evidence="2" id="KW-1185">Reference proteome</keyword>
<proteinExistence type="predicted"/>
<evidence type="ECO:0000313" key="1">
    <source>
        <dbReference type="EMBL" id="KAF2200284.1"/>
    </source>
</evidence>
<dbReference type="EMBL" id="ML994030">
    <property type="protein sequence ID" value="KAF2200284.1"/>
    <property type="molecule type" value="Genomic_DNA"/>
</dbReference>
<organism evidence="1 2">
    <name type="scientific">Delitschia confertaspora ATCC 74209</name>
    <dbReference type="NCBI Taxonomy" id="1513339"/>
    <lineage>
        <taxon>Eukaryota</taxon>
        <taxon>Fungi</taxon>
        <taxon>Dikarya</taxon>
        <taxon>Ascomycota</taxon>
        <taxon>Pezizomycotina</taxon>
        <taxon>Dothideomycetes</taxon>
        <taxon>Pleosporomycetidae</taxon>
        <taxon>Pleosporales</taxon>
        <taxon>Delitschiaceae</taxon>
        <taxon>Delitschia</taxon>
    </lineage>
</organism>
<name>A0A9P4JND2_9PLEO</name>
<gene>
    <name evidence="1" type="ORF">GQ43DRAFT_80839</name>
</gene>
<dbReference type="AlphaFoldDB" id="A0A9P4JND2"/>
<dbReference type="Proteomes" id="UP000799536">
    <property type="component" value="Unassembled WGS sequence"/>
</dbReference>
<evidence type="ECO:0000313" key="2">
    <source>
        <dbReference type="Proteomes" id="UP000799536"/>
    </source>
</evidence>
<sequence length="189" mass="21746">MFDTDSIFLNGTFNDYQWLRSVCNDNPWSIWPQYQSSCPNWEVEQRELPSTRHVSLWGLGAYSRYCLAFKAPRLPCLLVGFLFQTIFFLHPFRSRTCLSGEASCLAFSSSLRNYFPSQLSFPHLNTFPLSVFSSVHPLGPILMDPEVSLPKDGPAIFHSFTLAKGHLFEEYNIDNMEFQYSIPCKQPLP</sequence>
<protein>
    <submittedName>
        <fullName evidence="1">Uncharacterized protein</fullName>
    </submittedName>
</protein>
<reference evidence="1" key="1">
    <citation type="journal article" date="2020" name="Stud. Mycol.">
        <title>101 Dothideomycetes genomes: a test case for predicting lifestyles and emergence of pathogens.</title>
        <authorList>
            <person name="Haridas S."/>
            <person name="Albert R."/>
            <person name="Binder M."/>
            <person name="Bloem J."/>
            <person name="Labutti K."/>
            <person name="Salamov A."/>
            <person name="Andreopoulos B."/>
            <person name="Baker S."/>
            <person name="Barry K."/>
            <person name="Bills G."/>
            <person name="Bluhm B."/>
            <person name="Cannon C."/>
            <person name="Castanera R."/>
            <person name="Culley D."/>
            <person name="Daum C."/>
            <person name="Ezra D."/>
            <person name="Gonzalez J."/>
            <person name="Henrissat B."/>
            <person name="Kuo A."/>
            <person name="Liang C."/>
            <person name="Lipzen A."/>
            <person name="Lutzoni F."/>
            <person name="Magnuson J."/>
            <person name="Mondo S."/>
            <person name="Nolan M."/>
            <person name="Ohm R."/>
            <person name="Pangilinan J."/>
            <person name="Park H.-J."/>
            <person name="Ramirez L."/>
            <person name="Alfaro M."/>
            <person name="Sun H."/>
            <person name="Tritt A."/>
            <person name="Yoshinaga Y."/>
            <person name="Zwiers L.-H."/>
            <person name="Turgeon B."/>
            <person name="Goodwin S."/>
            <person name="Spatafora J."/>
            <person name="Crous P."/>
            <person name="Grigoriev I."/>
        </authorList>
    </citation>
    <scope>NUCLEOTIDE SEQUENCE</scope>
    <source>
        <strain evidence="1">ATCC 74209</strain>
    </source>
</reference>